<evidence type="ECO:0000313" key="16">
    <source>
        <dbReference type="Proteomes" id="UP000034228"/>
    </source>
</evidence>
<dbReference type="Proteomes" id="UP000034228">
    <property type="component" value="Unassembled WGS sequence"/>
</dbReference>
<protein>
    <recommendedName>
        <fullName evidence="3">Translocation and assembly module subunit TamA</fullName>
    </recommendedName>
    <alternativeName>
        <fullName evidence="9">Autotransporter assembly factor TamA</fullName>
    </alternativeName>
</protein>
<dbReference type="GO" id="GO:0009279">
    <property type="term" value="C:cell outer membrane"/>
    <property type="evidence" value="ECO:0007669"/>
    <property type="project" value="UniProtKB-SubCell"/>
</dbReference>
<dbReference type="PATRIC" id="fig|336831.14.peg.1271"/>
<evidence type="ECO:0000259" key="14">
    <source>
        <dbReference type="Pfam" id="PF17243"/>
    </source>
</evidence>
<evidence type="ECO:0000256" key="7">
    <source>
        <dbReference type="ARBA" id="ARBA00023136"/>
    </source>
</evidence>
<evidence type="ECO:0000313" key="15">
    <source>
        <dbReference type="EMBL" id="KKO46074.1"/>
    </source>
</evidence>
<comment type="subcellular location">
    <subcellularLocation>
        <location evidence="1">Cell outer membrane</location>
    </subcellularLocation>
</comment>
<evidence type="ECO:0000259" key="13">
    <source>
        <dbReference type="Pfam" id="PF07244"/>
    </source>
</evidence>
<evidence type="ECO:0000256" key="5">
    <source>
        <dbReference type="ARBA" id="ARBA00022692"/>
    </source>
</evidence>
<comment type="similarity">
    <text evidence="2">Belongs to the TamA family.</text>
</comment>
<dbReference type="Gene3D" id="2.40.160.50">
    <property type="entry name" value="membrane protein fhac: a member of the omp85/tpsb transporter family"/>
    <property type="match status" value="1"/>
</dbReference>
<comment type="caution">
    <text evidence="15">The sequence shown here is derived from an EMBL/GenBank/DDBJ whole genome shotgun (WGS) entry which is preliminary data.</text>
</comment>
<dbReference type="AlphaFoldDB" id="A0A0M2V6N8"/>
<evidence type="ECO:0000256" key="11">
    <source>
        <dbReference type="SAM" id="SignalP"/>
    </source>
</evidence>
<dbReference type="RefSeq" id="WP_046556932.1">
    <property type="nucleotide sequence ID" value="NZ_LAHO01000005.1"/>
</dbReference>
<feature type="domain" description="Bacterial surface antigen (D15)" evidence="12">
    <location>
        <begin position="263"/>
        <end position="570"/>
    </location>
</feature>
<dbReference type="GO" id="GO:0097347">
    <property type="term" value="C:TAM protein secretion complex"/>
    <property type="evidence" value="ECO:0007669"/>
    <property type="project" value="TreeGrafter"/>
</dbReference>
<dbReference type="Pfam" id="PF01103">
    <property type="entry name" value="Omp85"/>
    <property type="match status" value="1"/>
</dbReference>
<keyword evidence="6 11" id="KW-0732">Signal</keyword>
<dbReference type="STRING" id="336831.WG68_06850"/>
<dbReference type="InterPro" id="IPR010827">
    <property type="entry name" value="BamA/TamA_POTRA"/>
</dbReference>
<feature type="domain" description="TamA POTRA" evidence="14">
    <location>
        <begin position="23"/>
        <end position="96"/>
    </location>
</feature>
<dbReference type="OrthoDB" id="9769707at2"/>
<accession>A0A0M2V6N8</accession>
<evidence type="ECO:0000256" key="8">
    <source>
        <dbReference type="ARBA" id="ARBA00023237"/>
    </source>
</evidence>
<evidence type="ECO:0000256" key="6">
    <source>
        <dbReference type="ARBA" id="ARBA00022729"/>
    </source>
</evidence>
<keyword evidence="5" id="KW-0812">Transmembrane</keyword>
<dbReference type="InterPro" id="IPR000184">
    <property type="entry name" value="Bac_surfAg_D15"/>
</dbReference>
<proteinExistence type="inferred from homology"/>
<evidence type="ECO:0000256" key="3">
    <source>
        <dbReference type="ARBA" id="ARBA00015419"/>
    </source>
</evidence>
<dbReference type="Pfam" id="PF17243">
    <property type="entry name" value="POTRA_TamA_1"/>
    <property type="match status" value="1"/>
</dbReference>
<feature type="signal peptide" evidence="11">
    <location>
        <begin position="1"/>
        <end position="20"/>
    </location>
</feature>
<evidence type="ECO:0000259" key="12">
    <source>
        <dbReference type="Pfam" id="PF01103"/>
    </source>
</evidence>
<evidence type="ECO:0000256" key="10">
    <source>
        <dbReference type="ARBA" id="ARBA00093548"/>
    </source>
</evidence>
<reference evidence="15 16" key="1">
    <citation type="submission" date="2015-03" db="EMBL/GenBank/DDBJ databases">
        <title>Draft genome sequences of two protease-producing strains of Arsukibacterium isolated from two cold and alkaline environments.</title>
        <authorList>
            <person name="Lylloff J.E."/>
            <person name="Skov L.B."/>
            <person name="Jepsen M."/>
            <person name="Hallin P.F."/>
            <person name="Sorensen S.J."/>
            <person name="Stougaard P."/>
            <person name="Glaring M.A."/>
        </authorList>
    </citation>
    <scope>NUCLEOTIDE SEQUENCE [LARGE SCALE GENOMIC DNA]</scope>
    <source>
        <strain evidence="15 16">GCM72</strain>
    </source>
</reference>
<feature type="chain" id="PRO_5005644385" description="Translocation and assembly module subunit TamA" evidence="11">
    <location>
        <begin position="21"/>
        <end position="573"/>
    </location>
</feature>
<gene>
    <name evidence="15" type="ORF">WG68_06850</name>
</gene>
<keyword evidence="7" id="KW-0472">Membrane</keyword>
<dbReference type="EMBL" id="LAHO01000005">
    <property type="protein sequence ID" value="KKO46074.1"/>
    <property type="molecule type" value="Genomic_DNA"/>
</dbReference>
<dbReference type="Pfam" id="PF07244">
    <property type="entry name" value="POTRA"/>
    <property type="match status" value="1"/>
</dbReference>
<organism evidence="15 16">
    <name type="scientific">Arsukibacterium ikkense</name>
    <dbReference type="NCBI Taxonomy" id="336831"/>
    <lineage>
        <taxon>Bacteria</taxon>
        <taxon>Pseudomonadati</taxon>
        <taxon>Pseudomonadota</taxon>
        <taxon>Gammaproteobacteria</taxon>
        <taxon>Chromatiales</taxon>
        <taxon>Chromatiaceae</taxon>
        <taxon>Arsukibacterium</taxon>
    </lineage>
</organism>
<keyword evidence="4" id="KW-1134">Transmembrane beta strand</keyword>
<evidence type="ECO:0000256" key="4">
    <source>
        <dbReference type="ARBA" id="ARBA00022452"/>
    </source>
</evidence>
<dbReference type="GO" id="GO:0009306">
    <property type="term" value="P:protein secretion"/>
    <property type="evidence" value="ECO:0007669"/>
    <property type="project" value="TreeGrafter"/>
</dbReference>
<dbReference type="InterPro" id="IPR035243">
    <property type="entry name" value="TamA_POTRA_Dom_1"/>
</dbReference>
<feature type="domain" description="POTRA" evidence="13">
    <location>
        <begin position="186"/>
        <end position="243"/>
    </location>
</feature>
<dbReference type="PANTHER" id="PTHR12815:SF47">
    <property type="entry name" value="TRANSLOCATION AND ASSEMBLY MODULE SUBUNIT TAMA"/>
    <property type="match status" value="1"/>
</dbReference>
<evidence type="ECO:0000256" key="2">
    <source>
        <dbReference type="ARBA" id="ARBA00010248"/>
    </source>
</evidence>
<keyword evidence="16" id="KW-1185">Reference proteome</keyword>
<comment type="subunit">
    <text evidence="10">Interacts with TamB to form the translocation and assembly module (TAM).</text>
</comment>
<dbReference type="Gene3D" id="3.10.20.310">
    <property type="entry name" value="membrane protein fhac"/>
    <property type="match status" value="3"/>
</dbReference>
<keyword evidence="8" id="KW-0998">Cell outer membrane</keyword>
<name>A0A0M2V6N8_9GAMM</name>
<dbReference type="FunFam" id="3.10.20.310:FF:000008">
    <property type="entry name" value="Outer membrane protein, OMP85 family"/>
    <property type="match status" value="1"/>
</dbReference>
<evidence type="ECO:0000256" key="9">
    <source>
        <dbReference type="ARBA" id="ARBA00033063"/>
    </source>
</evidence>
<sequence>MSLFRNLISILFLASFSSQANTSLKIEGLSGELEQNVSLFLASYTASDISGSLRFQARLQKDIETALQALGYYDSELSFNLIEGRSRNTLQVTVKPGDPIRIAIADIQLTGDASDDRQFDRVLRQEAPAVGEILHHGKYDDLKRSLRSLALRRGYFDADFSLSRLEVIPELKQANIHLHFDSGTRYKFGNVTFSGQQIRDEWMQSLIPFEPGKPYLASELGEFNQTLANTNWFSSISIEGDTEQLADFTLPILVKLEPRLRNSVETGIGYSDVTGARIKLSWFKPWLNDRGHSLNAKTTLSTSEQNLEASYKMPLLNAASDFYQFQYGFGLKDFTLQNDVRTKVSNLAVERHWLLQSEWYRTASVRWLYTETTEFDQQNTSNIVMPGLSYSRSRQSWGNMPRSADRLLLAIELSDKRWASDANFIRLRGRAGWIGSAGRDHRFVTRADAGAVVGAALEDLPPSLRFFAGGDNNLRGYGYESLPIPSDATDFIGGRYMATASLEYQYRVRGDWWLASFVDYGSAWTDSPDFKRGVGLGIRWGSPVGPVRLDFGYGLDSGERRAFQIHFALGPEL</sequence>
<dbReference type="InterPro" id="IPR039910">
    <property type="entry name" value="D15-like"/>
</dbReference>
<dbReference type="PANTHER" id="PTHR12815">
    <property type="entry name" value="SORTING AND ASSEMBLY MACHINERY SAMM50 PROTEIN FAMILY MEMBER"/>
    <property type="match status" value="1"/>
</dbReference>
<evidence type="ECO:0000256" key="1">
    <source>
        <dbReference type="ARBA" id="ARBA00004442"/>
    </source>
</evidence>